<dbReference type="NCBIfam" id="TIGR03462">
    <property type="entry name" value="CarR_dom_SF"/>
    <property type="match status" value="1"/>
</dbReference>
<keyword evidence="5 8" id="KW-1133">Transmembrane helix</keyword>
<gene>
    <name evidence="9" type="ORF">CVS27_04040</name>
</gene>
<organism evidence="9 10">
    <name type="scientific">Arthrobacter glacialis</name>
    <dbReference type="NCBI Taxonomy" id="1664"/>
    <lineage>
        <taxon>Bacteria</taxon>
        <taxon>Bacillati</taxon>
        <taxon>Actinomycetota</taxon>
        <taxon>Actinomycetes</taxon>
        <taxon>Micrococcales</taxon>
        <taxon>Micrococcaceae</taxon>
        <taxon>Arthrobacter</taxon>
    </lineage>
</organism>
<comment type="pathway">
    <text evidence="2">Carotenoid biosynthesis.</text>
</comment>
<comment type="subcellular location">
    <subcellularLocation>
        <location evidence="1">Membrane</location>
        <topology evidence="1">Multi-pass membrane protein</topology>
    </subcellularLocation>
</comment>
<keyword evidence="3 8" id="KW-0812">Transmembrane</keyword>
<comment type="caution">
    <text evidence="9">The sequence shown here is derived from an EMBL/GenBank/DDBJ whole genome shotgun (WGS) entry which is preliminary data.</text>
</comment>
<dbReference type="RefSeq" id="WP_103464467.1">
    <property type="nucleotide sequence ID" value="NZ_PPXC01000003.1"/>
</dbReference>
<keyword evidence="6 8" id="KW-0472">Membrane</keyword>
<evidence type="ECO:0000256" key="1">
    <source>
        <dbReference type="ARBA" id="ARBA00004141"/>
    </source>
</evidence>
<evidence type="ECO:0000256" key="4">
    <source>
        <dbReference type="ARBA" id="ARBA00022746"/>
    </source>
</evidence>
<proteinExistence type="predicted"/>
<dbReference type="Proteomes" id="UP000237061">
    <property type="component" value="Unassembled WGS sequence"/>
</dbReference>
<evidence type="ECO:0000313" key="9">
    <source>
        <dbReference type="EMBL" id="POH74420.1"/>
    </source>
</evidence>
<dbReference type="AlphaFoldDB" id="A0A2S3ZYW1"/>
<accession>A0A2S3ZYW1</accession>
<evidence type="ECO:0000256" key="3">
    <source>
        <dbReference type="ARBA" id="ARBA00022692"/>
    </source>
</evidence>
<keyword evidence="7" id="KW-0413">Isomerase</keyword>
<dbReference type="GO" id="GO:0045436">
    <property type="term" value="F:lycopene beta cyclase activity"/>
    <property type="evidence" value="ECO:0007669"/>
    <property type="project" value="UniProtKB-ARBA"/>
</dbReference>
<feature type="transmembrane region" description="Helical" evidence="8">
    <location>
        <begin position="78"/>
        <end position="99"/>
    </location>
</feature>
<dbReference type="EMBL" id="PPXC01000003">
    <property type="protein sequence ID" value="POH74420.1"/>
    <property type="molecule type" value="Genomic_DNA"/>
</dbReference>
<feature type="transmembrane region" description="Helical" evidence="8">
    <location>
        <begin position="31"/>
        <end position="57"/>
    </location>
</feature>
<evidence type="ECO:0000256" key="6">
    <source>
        <dbReference type="ARBA" id="ARBA00023136"/>
    </source>
</evidence>
<dbReference type="InterPro" id="IPR017825">
    <property type="entry name" value="Lycopene_cyclase_dom"/>
</dbReference>
<dbReference type="GO" id="GO:0016020">
    <property type="term" value="C:membrane"/>
    <property type="evidence" value="ECO:0007669"/>
    <property type="project" value="UniProtKB-SubCell"/>
</dbReference>
<reference evidence="9 10" key="1">
    <citation type="submission" date="2018-01" db="EMBL/GenBank/DDBJ databases">
        <title>Arthrobacter sp. nov., from glaciers in China.</title>
        <authorList>
            <person name="Liu Q."/>
            <person name="Xin Y.-H."/>
        </authorList>
    </citation>
    <scope>NUCLEOTIDE SEQUENCE [LARGE SCALE GENOMIC DNA]</scope>
    <source>
        <strain evidence="9 10">HLT2-12-2</strain>
    </source>
</reference>
<evidence type="ECO:0000313" key="10">
    <source>
        <dbReference type="Proteomes" id="UP000237061"/>
    </source>
</evidence>
<evidence type="ECO:0000256" key="8">
    <source>
        <dbReference type="SAM" id="Phobius"/>
    </source>
</evidence>
<protein>
    <submittedName>
        <fullName evidence="9">Lycopene cyclase domain-containing protein</fullName>
    </submittedName>
</protein>
<evidence type="ECO:0000256" key="2">
    <source>
        <dbReference type="ARBA" id="ARBA00004829"/>
    </source>
</evidence>
<evidence type="ECO:0000256" key="7">
    <source>
        <dbReference type="ARBA" id="ARBA00023235"/>
    </source>
</evidence>
<dbReference type="GO" id="GO:0016872">
    <property type="term" value="F:intramolecular lyase activity"/>
    <property type="evidence" value="ECO:0007669"/>
    <property type="project" value="InterPro"/>
</dbReference>
<name>A0A2S3ZYW1_ARTGL</name>
<keyword evidence="4" id="KW-0125">Carotenoid biosynthesis</keyword>
<sequence length="112" mass="12714">MIYLIILLLLLGCMALLDARWKLFLFAHPWAAASVLAIGTAYFLVWDVAAIAAGIFLHRDSHLMTGIMIGPQLPLEEAFFLLFLCYQTMILFTGALHIWHRRGRLRRAGEQS</sequence>
<dbReference type="GO" id="GO:0016117">
    <property type="term" value="P:carotenoid biosynthetic process"/>
    <property type="evidence" value="ECO:0007669"/>
    <property type="project" value="UniProtKB-KW"/>
</dbReference>
<keyword evidence="10" id="KW-1185">Reference proteome</keyword>
<evidence type="ECO:0000256" key="5">
    <source>
        <dbReference type="ARBA" id="ARBA00022989"/>
    </source>
</evidence>